<accession>A0ABM1H7F3</accession>
<evidence type="ECO:0000313" key="3">
    <source>
        <dbReference type="RefSeq" id="XP_015081466.1"/>
    </source>
</evidence>
<sequence length="330" mass="38514">MARINSWTTKKLSYAGRTQLVKIVLFGVQSYWAQLFIIPAKIIKLIEGLCRSYLWSGVGYVTKKALIAWEKVCCPKYEGGMGLINMKVWNRAAIAKLCWDLANKEDKLWIKWIHAYYIKGQSDWQMRNHASWMIKKVMNAKHIVDQVQQVQNKGKGVIRQIYCYMKGEQQRPAWNCLMFNNAARPKAYFTMWIMMNQKLATVDRLTQWGVVVDKICVLCKNAEESIEYLCLQCQFARKLWERLLGWIDQQNAFPMSWGQFLQWCIQHGKGKSSTAQLFKIVKIEGVYGLWIERNNRIFEHKSKMKENIAKEIAYVTIARASSSITKVVSQ</sequence>
<dbReference type="InterPro" id="IPR026960">
    <property type="entry name" value="RVT-Znf"/>
</dbReference>
<dbReference type="Pfam" id="PF13966">
    <property type="entry name" value="zf-RVT"/>
    <property type="match status" value="1"/>
</dbReference>
<dbReference type="PANTHER" id="PTHR33116:SF66">
    <property type="entry name" value="REVERSE TRANSCRIPTASE ZINC-BINDING DOMAIN-CONTAINING PROTEIN"/>
    <property type="match status" value="1"/>
</dbReference>
<gene>
    <name evidence="3" type="primary">LOC107025138</name>
</gene>
<dbReference type="PANTHER" id="PTHR33116">
    <property type="entry name" value="REVERSE TRANSCRIPTASE ZINC-BINDING DOMAIN-CONTAINING PROTEIN-RELATED-RELATED"/>
    <property type="match status" value="1"/>
</dbReference>
<evidence type="ECO:0000259" key="1">
    <source>
        <dbReference type="Pfam" id="PF13966"/>
    </source>
</evidence>
<feature type="domain" description="Reverse transcriptase zinc-binding" evidence="1">
    <location>
        <begin position="158"/>
        <end position="240"/>
    </location>
</feature>
<evidence type="ECO:0000313" key="2">
    <source>
        <dbReference type="Proteomes" id="UP000694930"/>
    </source>
</evidence>
<organism evidence="2 3">
    <name type="scientific">Solanum pennellii</name>
    <name type="common">Tomato</name>
    <name type="synonym">Lycopersicon pennellii</name>
    <dbReference type="NCBI Taxonomy" id="28526"/>
    <lineage>
        <taxon>Eukaryota</taxon>
        <taxon>Viridiplantae</taxon>
        <taxon>Streptophyta</taxon>
        <taxon>Embryophyta</taxon>
        <taxon>Tracheophyta</taxon>
        <taxon>Spermatophyta</taxon>
        <taxon>Magnoliopsida</taxon>
        <taxon>eudicotyledons</taxon>
        <taxon>Gunneridae</taxon>
        <taxon>Pentapetalae</taxon>
        <taxon>asterids</taxon>
        <taxon>lamiids</taxon>
        <taxon>Solanales</taxon>
        <taxon>Solanaceae</taxon>
        <taxon>Solanoideae</taxon>
        <taxon>Solaneae</taxon>
        <taxon>Solanum</taxon>
        <taxon>Solanum subgen. Lycopersicon</taxon>
    </lineage>
</organism>
<dbReference type="GeneID" id="107025138"/>
<dbReference type="Proteomes" id="UP000694930">
    <property type="component" value="Chromosome 7"/>
</dbReference>
<proteinExistence type="predicted"/>
<keyword evidence="2" id="KW-1185">Reference proteome</keyword>
<name>A0ABM1H7F3_SOLPN</name>
<reference evidence="3" key="2">
    <citation type="submission" date="2025-08" db="UniProtKB">
        <authorList>
            <consortium name="RefSeq"/>
        </authorList>
    </citation>
    <scope>IDENTIFICATION</scope>
</reference>
<dbReference type="RefSeq" id="XP_015081466.1">
    <property type="nucleotide sequence ID" value="XM_015225980.1"/>
</dbReference>
<reference evidence="2" key="1">
    <citation type="journal article" date="2014" name="Nat. Genet.">
        <title>The genome of the stress-tolerant wild tomato species Solanum pennellii.</title>
        <authorList>
            <person name="Bolger A."/>
            <person name="Scossa F."/>
            <person name="Bolger M.E."/>
            <person name="Lanz C."/>
            <person name="Maumus F."/>
            <person name="Tohge T."/>
            <person name="Quesneville H."/>
            <person name="Alseekh S."/>
            <person name="Sorensen I."/>
            <person name="Lichtenstein G."/>
            <person name="Fich E.A."/>
            <person name="Conte M."/>
            <person name="Keller H."/>
            <person name="Schneeberger K."/>
            <person name="Schwacke R."/>
            <person name="Ofner I."/>
            <person name="Vrebalov J."/>
            <person name="Xu Y."/>
            <person name="Osorio S."/>
            <person name="Aflitos S.A."/>
            <person name="Schijlen E."/>
            <person name="Jimenez-Gomez J.M."/>
            <person name="Ryngajllo M."/>
            <person name="Kimura S."/>
            <person name="Kumar R."/>
            <person name="Koenig D."/>
            <person name="Headland L.R."/>
            <person name="Maloof J.N."/>
            <person name="Sinha N."/>
            <person name="van Ham R.C."/>
            <person name="Lankhorst R.K."/>
            <person name="Mao L."/>
            <person name="Vogel A."/>
            <person name="Arsova B."/>
            <person name="Panstruga R."/>
            <person name="Fei Z."/>
            <person name="Rose J.K."/>
            <person name="Zamir D."/>
            <person name="Carrari F."/>
            <person name="Giovannoni J.J."/>
            <person name="Weigel D."/>
            <person name="Usadel B."/>
            <person name="Fernie A.R."/>
        </authorList>
    </citation>
    <scope>NUCLEOTIDE SEQUENCE [LARGE SCALE GENOMIC DNA]</scope>
    <source>
        <strain evidence="2">cv. LA0716</strain>
    </source>
</reference>
<protein>
    <submittedName>
        <fullName evidence="3">Uncharacterized protein LOC107025138</fullName>
    </submittedName>
</protein>